<reference evidence="1" key="1">
    <citation type="submission" date="2010-10" db="EMBL/GenBank/DDBJ databases">
        <authorList>
            <consortium name="US DOE Joint Genome Institute (JGI-PGF)"/>
            <person name="Lucas S."/>
            <person name="Copeland A."/>
            <person name="Lapidus A."/>
            <person name="Bruce D."/>
            <person name="Goodwin L."/>
            <person name="Pitluck S."/>
            <person name="Kyrpides N."/>
            <person name="Mavromatis K."/>
            <person name="Detter J.C."/>
            <person name="Han C."/>
            <person name="Land M."/>
            <person name="Hauser L."/>
            <person name="Markowitz V."/>
            <person name="Cheng J.-F."/>
            <person name="Hugenholtz P."/>
            <person name="Woyke T."/>
            <person name="Wu D."/>
            <person name="Pukall R."/>
            <person name="Wahrenburg C."/>
            <person name="Brambilla E."/>
            <person name="Klenk H.-P."/>
            <person name="Eisen J.A."/>
        </authorList>
    </citation>
    <scope>NUCLEOTIDE SEQUENCE [LARGE SCALE GENOMIC DNA]</scope>
    <source>
        <strain evidence="1">DSM 13965</strain>
    </source>
</reference>
<accession>K6PRQ0</accession>
<dbReference type="InterPro" id="IPR024033">
    <property type="entry name" value="OXTCase_su_AllG_h-dom"/>
</dbReference>
<dbReference type="Gene3D" id="3.90.1700.10">
    <property type="entry name" value="v583 domain like"/>
    <property type="match status" value="1"/>
</dbReference>
<dbReference type="InterPro" id="IPR009499">
    <property type="entry name" value="AllG-like"/>
</dbReference>
<keyword evidence="2" id="KW-1185">Reference proteome</keyword>
<proteinExistence type="predicted"/>
<dbReference type="Gene3D" id="1.10.10.660">
    <property type="entry name" value="conserved protein of unknown function from Enterococcus faecalis V583"/>
    <property type="match status" value="1"/>
</dbReference>
<organism evidence="1 2">
    <name type="scientific">Thermaerobacter subterraneus DSM 13965</name>
    <dbReference type="NCBI Taxonomy" id="867903"/>
    <lineage>
        <taxon>Bacteria</taxon>
        <taxon>Bacillati</taxon>
        <taxon>Bacillota</taxon>
        <taxon>Clostridia</taxon>
        <taxon>Eubacteriales</taxon>
        <taxon>Clostridiales Family XVII. Incertae Sedis</taxon>
        <taxon>Thermaerobacter</taxon>
    </lineage>
</organism>
<dbReference type="EMBL" id="AENY02000002">
    <property type="protein sequence ID" value="EKP95617.1"/>
    <property type="molecule type" value="Genomic_DNA"/>
</dbReference>
<evidence type="ECO:0008006" key="3">
    <source>
        <dbReference type="Google" id="ProtNLM"/>
    </source>
</evidence>
<dbReference type="Proteomes" id="UP000005710">
    <property type="component" value="Unassembled WGS sequence"/>
</dbReference>
<comment type="caution">
    <text evidence="1">The sequence shown here is derived from an EMBL/GenBank/DDBJ whole genome shotgun (WGS) entry which is preliminary data.</text>
</comment>
<dbReference type="OrthoDB" id="6193532at2"/>
<name>K6PRQ0_9FIRM</name>
<dbReference type="eggNOG" id="COG0074">
    <property type="taxonomic scope" value="Bacteria"/>
</dbReference>
<sequence>MSQVDTANAEALRRILEAHPVLVGVAPAGRVVPGLTEGVILHAGPPITWDRMSGPLRGAVIGGILFEGWARTEAEAAALVERGQIRFEPCHHHQAVGPMAGVTTPSMPVWVVENRTFGNRAFCNLNEGLGKVLRYGAYGEEVLQRLAWMRDVLGPALAAALESLPGGLDLKMLIAQALHMGDEGHNRNKAGSALLLRALAPALARSAGAGRPGLGDRLAEVFDFLAANEMFALNLVMAACKATMDPAHGIPACSLVTAMARNGTDFGIRVSGLGDRWFTAPSRVPRGLYFPGFKAEDANPDIGDSTITETAGLGGFAMAAAPAIVQFVGGSPRDALQATLDMYAITVGENPAFGIPVLDFRGTPTGIDIRKVVETGLLPRVNTGIAHKEAGVGQIGAGLVEPPMECFEEAIVALAEAVSPAGQDTTTT</sequence>
<protein>
    <recommendedName>
        <fullName evidence="3">DUF1116 domain-containing protein</fullName>
    </recommendedName>
</protein>
<gene>
    <name evidence="1" type="ORF">ThesuDRAFT_01374</name>
</gene>
<dbReference type="Pfam" id="PF06545">
    <property type="entry name" value="AllG"/>
    <property type="match status" value="1"/>
</dbReference>
<dbReference type="STRING" id="867903.ThesuDRAFT_01374"/>
<dbReference type="AlphaFoldDB" id="K6PRQ0"/>
<dbReference type="RefSeq" id="WP_006903643.1">
    <property type="nucleotide sequence ID" value="NZ_JH976535.1"/>
</dbReference>
<evidence type="ECO:0000313" key="2">
    <source>
        <dbReference type="Proteomes" id="UP000005710"/>
    </source>
</evidence>
<reference evidence="1" key="2">
    <citation type="submission" date="2012-10" db="EMBL/GenBank/DDBJ databases">
        <title>Improved high-quality draft of Thermaerobacter subterraneus C21, DSM 13965.</title>
        <authorList>
            <consortium name="DOE Joint Genome Institute"/>
            <person name="Eisen J."/>
            <person name="Huntemann M."/>
            <person name="Wei C.-L."/>
            <person name="Han J."/>
            <person name="Detter J.C."/>
            <person name="Han C."/>
            <person name="Tapia R."/>
            <person name="Chen A."/>
            <person name="Kyrpides N."/>
            <person name="Mavromatis K."/>
            <person name="Markowitz V."/>
            <person name="Szeto E."/>
            <person name="Ivanova N."/>
            <person name="Mikhailova N."/>
            <person name="Ovchinnikova G."/>
            <person name="Pagani I."/>
            <person name="Pati A."/>
            <person name="Goodwin L."/>
            <person name="Nordberg H.P."/>
            <person name="Cantor M.N."/>
            <person name="Hua S.X."/>
            <person name="Woyke T."/>
            <person name="Eisen J."/>
            <person name="Klenk H.-P."/>
        </authorList>
    </citation>
    <scope>NUCLEOTIDE SEQUENCE [LARGE SCALE GENOMIC DNA]</scope>
    <source>
        <strain evidence="1">DSM 13965</strain>
    </source>
</reference>
<dbReference type="Gene3D" id="3.90.1710.10">
    <property type="entry name" value="Enterococcus faecalis V583 domain"/>
    <property type="match status" value="1"/>
</dbReference>
<dbReference type="HOGENOM" id="CLU_036192_0_0_9"/>
<evidence type="ECO:0000313" key="1">
    <source>
        <dbReference type="EMBL" id="EKP95617.1"/>
    </source>
</evidence>